<gene>
    <name evidence="2" type="ORF">VTL71DRAFT_10849</name>
</gene>
<keyword evidence="3" id="KW-1185">Reference proteome</keyword>
<organism evidence="2 3">
    <name type="scientific">Oculimacula yallundae</name>
    <dbReference type="NCBI Taxonomy" id="86028"/>
    <lineage>
        <taxon>Eukaryota</taxon>
        <taxon>Fungi</taxon>
        <taxon>Dikarya</taxon>
        <taxon>Ascomycota</taxon>
        <taxon>Pezizomycotina</taxon>
        <taxon>Leotiomycetes</taxon>
        <taxon>Helotiales</taxon>
        <taxon>Ploettnerulaceae</taxon>
        <taxon>Oculimacula</taxon>
    </lineage>
</organism>
<sequence>MDDQPPVSTEFPPRLPSPKPLLEFGSKGAKLCSRHKIVACVTCRDKGHDGDKSDSRESLELAPYRDQQGLDSDDRGELDHCVSVLEGQYARFIPQWDEQLLGRYESLGIRKDYANIPEPLSLSNVSTHYCTTCQFTWIVGRGWKSTGRNHPSHHSYPQLGSLPQRSLLLFTDGTVFGAESGANVLAGLAVYFGPGSKFNFTDRLAIPPHSASPKPAKDMAKLECVIWAMEIVRNRVLRDRHGVVAASKSEYNPKVRSDIMAMRLIVATDSVYVVESICKRIVDWRVNNLGELVSRTGSAVYNPALFSRLQSEVRELSKVGFQVVYYKVRRKDNKEAGSLAKEAERER</sequence>
<evidence type="ECO:0000313" key="2">
    <source>
        <dbReference type="EMBL" id="KAL2073523.1"/>
    </source>
</evidence>
<dbReference type="InterPro" id="IPR036397">
    <property type="entry name" value="RNaseH_sf"/>
</dbReference>
<protein>
    <recommendedName>
        <fullName evidence="4">RNase H type-1 domain-containing protein</fullName>
    </recommendedName>
</protein>
<dbReference type="InterPro" id="IPR012337">
    <property type="entry name" value="RNaseH-like_sf"/>
</dbReference>
<dbReference type="EMBL" id="JAZHXI010000003">
    <property type="protein sequence ID" value="KAL2073523.1"/>
    <property type="molecule type" value="Genomic_DNA"/>
</dbReference>
<reference evidence="2 3" key="1">
    <citation type="journal article" date="2024" name="Commun. Biol.">
        <title>Comparative genomic analysis of thermophilic fungi reveals convergent evolutionary adaptations and gene losses.</title>
        <authorList>
            <person name="Steindorff A.S."/>
            <person name="Aguilar-Pontes M.V."/>
            <person name="Robinson A.J."/>
            <person name="Andreopoulos B."/>
            <person name="LaButti K."/>
            <person name="Kuo A."/>
            <person name="Mondo S."/>
            <person name="Riley R."/>
            <person name="Otillar R."/>
            <person name="Haridas S."/>
            <person name="Lipzen A."/>
            <person name="Grimwood J."/>
            <person name="Schmutz J."/>
            <person name="Clum A."/>
            <person name="Reid I.D."/>
            <person name="Moisan M.C."/>
            <person name="Butler G."/>
            <person name="Nguyen T.T.M."/>
            <person name="Dewar K."/>
            <person name="Conant G."/>
            <person name="Drula E."/>
            <person name="Henrissat B."/>
            <person name="Hansel C."/>
            <person name="Singer S."/>
            <person name="Hutchinson M.I."/>
            <person name="de Vries R.P."/>
            <person name="Natvig D.O."/>
            <person name="Powell A.J."/>
            <person name="Tsang A."/>
            <person name="Grigoriev I.V."/>
        </authorList>
    </citation>
    <scope>NUCLEOTIDE SEQUENCE [LARGE SCALE GENOMIC DNA]</scope>
    <source>
        <strain evidence="2 3">CBS 494.80</strain>
    </source>
</reference>
<comment type="caution">
    <text evidence="2">The sequence shown here is derived from an EMBL/GenBank/DDBJ whole genome shotgun (WGS) entry which is preliminary data.</text>
</comment>
<evidence type="ECO:0000313" key="3">
    <source>
        <dbReference type="Proteomes" id="UP001595075"/>
    </source>
</evidence>
<accession>A0ABR4CVY9</accession>
<dbReference type="Gene3D" id="3.30.420.10">
    <property type="entry name" value="Ribonuclease H-like superfamily/Ribonuclease H"/>
    <property type="match status" value="1"/>
</dbReference>
<feature type="region of interest" description="Disordered" evidence="1">
    <location>
        <begin position="46"/>
        <end position="75"/>
    </location>
</feature>
<dbReference type="Proteomes" id="UP001595075">
    <property type="component" value="Unassembled WGS sequence"/>
</dbReference>
<name>A0ABR4CVY9_9HELO</name>
<evidence type="ECO:0008006" key="4">
    <source>
        <dbReference type="Google" id="ProtNLM"/>
    </source>
</evidence>
<proteinExistence type="predicted"/>
<feature type="compositionally biased region" description="Basic and acidic residues" evidence="1">
    <location>
        <begin position="46"/>
        <end position="59"/>
    </location>
</feature>
<feature type="region of interest" description="Disordered" evidence="1">
    <location>
        <begin position="1"/>
        <end position="20"/>
    </location>
</feature>
<dbReference type="SUPFAM" id="SSF53098">
    <property type="entry name" value="Ribonuclease H-like"/>
    <property type="match status" value="1"/>
</dbReference>
<evidence type="ECO:0000256" key="1">
    <source>
        <dbReference type="SAM" id="MobiDB-lite"/>
    </source>
</evidence>